<sequence>MRTFFLGEDVEGWVGDKQQSVELVRRTDQRGGERQTASKRTHPCVFGIEIWKEAGGGLRVEVENKNARRSRVEIRRSKGSRVPGRFDPTISSYPKTPPNLEFDGAFPGQCVAITSPDKPTRGYCHADTVTGGLAANALVSLDVFQLPAFTFSFDFHPYRTPTSTLRPEARIPSQLYLTSNHQQAHVDCNRANTYCVGIEPLCIPDEREQSPAVHHSSKQNADLSTAIYGTLADQYYSFQWQRS</sequence>
<organism evidence="1 2">
    <name type="scientific">Aspergillus tubingensis (strain CBS 134.48)</name>
    <dbReference type="NCBI Taxonomy" id="767770"/>
    <lineage>
        <taxon>Eukaryota</taxon>
        <taxon>Fungi</taxon>
        <taxon>Dikarya</taxon>
        <taxon>Ascomycota</taxon>
        <taxon>Pezizomycotina</taxon>
        <taxon>Eurotiomycetes</taxon>
        <taxon>Eurotiomycetidae</taxon>
        <taxon>Eurotiales</taxon>
        <taxon>Aspergillaceae</taxon>
        <taxon>Aspergillus</taxon>
        <taxon>Aspergillus subgen. Circumdati</taxon>
    </lineage>
</organism>
<dbReference type="EMBL" id="KV878187">
    <property type="protein sequence ID" value="OJI86131.1"/>
    <property type="molecule type" value="Genomic_DNA"/>
</dbReference>
<proteinExistence type="predicted"/>
<dbReference type="AlphaFoldDB" id="A0A1L9NA69"/>
<evidence type="ECO:0000313" key="2">
    <source>
        <dbReference type="Proteomes" id="UP000184304"/>
    </source>
</evidence>
<protein>
    <submittedName>
        <fullName evidence="1">Uncharacterized protein</fullName>
    </submittedName>
</protein>
<evidence type="ECO:0000313" key="1">
    <source>
        <dbReference type="EMBL" id="OJI86131.1"/>
    </source>
</evidence>
<name>A0A1L9NA69_ASPTC</name>
<keyword evidence="2" id="KW-1185">Reference proteome</keyword>
<reference evidence="2" key="1">
    <citation type="journal article" date="2017" name="Genome Biol.">
        <title>Comparative genomics reveals high biological diversity and specific adaptations in the industrially and medically important fungal genus Aspergillus.</title>
        <authorList>
            <person name="de Vries R.P."/>
            <person name="Riley R."/>
            <person name="Wiebenga A."/>
            <person name="Aguilar-Osorio G."/>
            <person name="Amillis S."/>
            <person name="Uchima C.A."/>
            <person name="Anderluh G."/>
            <person name="Asadollahi M."/>
            <person name="Askin M."/>
            <person name="Barry K."/>
            <person name="Battaglia E."/>
            <person name="Bayram O."/>
            <person name="Benocci T."/>
            <person name="Braus-Stromeyer S.A."/>
            <person name="Caldana C."/>
            <person name="Canovas D."/>
            <person name="Cerqueira G.C."/>
            <person name="Chen F."/>
            <person name="Chen W."/>
            <person name="Choi C."/>
            <person name="Clum A."/>
            <person name="Dos Santos R.A."/>
            <person name="Damasio A.R."/>
            <person name="Diallinas G."/>
            <person name="Emri T."/>
            <person name="Fekete E."/>
            <person name="Flipphi M."/>
            <person name="Freyberg S."/>
            <person name="Gallo A."/>
            <person name="Gournas C."/>
            <person name="Habgood R."/>
            <person name="Hainaut M."/>
            <person name="Harispe M.L."/>
            <person name="Henrissat B."/>
            <person name="Hilden K.S."/>
            <person name="Hope R."/>
            <person name="Hossain A."/>
            <person name="Karabika E."/>
            <person name="Karaffa L."/>
            <person name="Karanyi Z."/>
            <person name="Krasevec N."/>
            <person name="Kuo A."/>
            <person name="Kusch H."/>
            <person name="LaButti K."/>
            <person name="Lagendijk E.L."/>
            <person name="Lapidus A."/>
            <person name="Levasseur A."/>
            <person name="Lindquist E."/>
            <person name="Lipzen A."/>
            <person name="Logrieco A.F."/>
            <person name="MacCabe A."/>
            <person name="Maekelae M.R."/>
            <person name="Malavazi I."/>
            <person name="Melin P."/>
            <person name="Meyer V."/>
            <person name="Mielnichuk N."/>
            <person name="Miskei M."/>
            <person name="Molnar A.P."/>
            <person name="Mule G."/>
            <person name="Ngan C.Y."/>
            <person name="Orejas M."/>
            <person name="Orosz E."/>
            <person name="Ouedraogo J.P."/>
            <person name="Overkamp K.M."/>
            <person name="Park H.-S."/>
            <person name="Perrone G."/>
            <person name="Piumi F."/>
            <person name="Punt P.J."/>
            <person name="Ram A.F."/>
            <person name="Ramon A."/>
            <person name="Rauscher S."/>
            <person name="Record E."/>
            <person name="Riano-Pachon D.M."/>
            <person name="Robert V."/>
            <person name="Roehrig J."/>
            <person name="Ruller R."/>
            <person name="Salamov A."/>
            <person name="Salih N.S."/>
            <person name="Samson R.A."/>
            <person name="Sandor E."/>
            <person name="Sanguinetti M."/>
            <person name="Schuetze T."/>
            <person name="Sepcic K."/>
            <person name="Shelest E."/>
            <person name="Sherlock G."/>
            <person name="Sophianopoulou V."/>
            <person name="Squina F.M."/>
            <person name="Sun H."/>
            <person name="Susca A."/>
            <person name="Todd R.B."/>
            <person name="Tsang A."/>
            <person name="Unkles S.E."/>
            <person name="van de Wiele N."/>
            <person name="van Rossen-Uffink D."/>
            <person name="Oliveira J.V."/>
            <person name="Vesth T.C."/>
            <person name="Visser J."/>
            <person name="Yu J.-H."/>
            <person name="Zhou M."/>
            <person name="Andersen M.R."/>
            <person name="Archer D.B."/>
            <person name="Baker S.E."/>
            <person name="Benoit I."/>
            <person name="Brakhage A.A."/>
            <person name="Braus G.H."/>
            <person name="Fischer R."/>
            <person name="Frisvad J.C."/>
            <person name="Goldman G.H."/>
            <person name="Houbraken J."/>
            <person name="Oakley B."/>
            <person name="Pocsi I."/>
            <person name="Scazzocchio C."/>
            <person name="Seiboth B."/>
            <person name="vanKuyk P.A."/>
            <person name="Wortman J."/>
            <person name="Dyer P.S."/>
            <person name="Grigoriev I.V."/>
        </authorList>
    </citation>
    <scope>NUCLEOTIDE SEQUENCE [LARGE SCALE GENOMIC DNA]</scope>
    <source>
        <strain evidence="2">CBS 134.48</strain>
    </source>
</reference>
<dbReference type="VEuPathDB" id="FungiDB:ASPTUDRAFT_53420"/>
<accession>A0A1L9NA69</accession>
<gene>
    <name evidence="1" type="ORF">ASPTUDRAFT_53420</name>
</gene>
<dbReference type="Proteomes" id="UP000184304">
    <property type="component" value="Unassembled WGS sequence"/>
</dbReference>